<sequence length="85" mass="9429">MAKANAKFMAPLTPSAELAAVVGSAALPRTEVVKKMWDYIKKNGLQDAKNKRMINSDAKLAPIFEGKKQISMFDMSKYLSKHLSK</sequence>
<dbReference type="Proteomes" id="UP000725649">
    <property type="component" value="Unassembled WGS sequence"/>
</dbReference>
<dbReference type="InterPro" id="IPR019835">
    <property type="entry name" value="SWIB_domain"/>
</dbReference>
<dbReference type="CDD" id="cd10567">
    <property type="entry name" value="SWIB-MDM2_like"/>
    <property type="match status" value="1"/>
</dbReference>
<evidence type="ECO:0000259" key="1">
    <source>
        <dbReference type="PROSITE" id="PS51925"/>
    </source>
</evidence>
<dbReference type="EMBL" id="SUVG01000005">
    <property type="protein sequence ID" value="MBE6421486.1"/>
    <property type="molecule type" value="Genomic_DNA"/>
</dbReference>
<organism evidence="2 3">
    <name type="scientific">Candidatus Avelusimicrobium gallicola</name>
    <dbReference type="NCBI Taxonomy" id="2562704"/>
    <lineage>
        <taxon>Bacteria</taxon>
        <taxon>Pseudomonadati</taxon>
        <taxon>Elusimicrobiota</taxon>
        <taxon>Elusimicrobia</taxon>
        <taxon>Elusimicrobiales</taxon>
        <taxon>Elusimicrobiaceae</taxon>
        <taxon>Candidatus Avelusimicrobium</taxon>
    </lineage>
</organism>
<accession>A0A928DQA5</accession>
<dbReference type="SUPFAM" id="SSF47592">
    <property type="entry name" value="SWIB/MDM2 domain"/>
    <property type="match status" value="1"/>
</dbReference>
<reference evidence="2" key="1">
    <citation type="submission" date="2019-04" db="EMBL/GenBank/DDBJ databases">
        <title>Evolution of Biomass-Degrading Anaerobic Consortia Revealed by Metagenomics.</title>
        <authorList>
            <person name="Peng X."/>
        </authorList>
    </citation>
    <scope>NUCLEOTIDE SEQUENCE</scope>
    <source>
        <strain evidence="2">SIG66</strain>
    </source>
</reference>
<dbReference type="Pfam" id="PF02201">
    <property type="entry name" value="SWIB"/>
    <property type="match status" value="1"/>
</dbReference>
<dbReference type="InterPro" id="IPR036885">
    <property type="entry name" value="SWIB_MDM2_dom_sf"/>
</dbReference>
<name>A0A928DQA5_9BACT</name>
<dbReference type="PANTHER" id="PTHR13844">
    <property type="entry name" value="SWI/SNF-RELATED MATRIX-ASSOCIATED ACTIN-DEPENDENT REGULATOR OF CHROMATIN SUBFAMILY D"/>
    <property type="match status" value="1"/>
</dbReference>
<proteinExistence type="predicted"/>
<gene>
    <name evidence="2" type="ORF">E7027_05085</name>
</gene>
<protein>
    <recommendedName>
        <fullName evidence="1">DM2 domain-containing protein</fullName>
    </recommendedName>
</protein>
<dbReference type="PROSITE" id="PS51925">
    <property type="entry name" value="SWIB_MDM2"/>
    <property type="match status" value="1"/>
</dbReference>
<evidence type="ECO:0000313" key="3">
    <source>
        <dbReference type="Proteomes" id="UP000725649"/>
    </source>
</evidence>
<comment type="caution">
    <text evidence="2">The sequence shown here is derived from an EMBL/GenBank/DDBJ whole genome shotgun (WGS) entry which is preliminary data.</text>
</comment>
<dbReference type="Gene3D" id="1.10.245.10">
    <property type="entry name" value="SWIB/MDM2 domain"/>
    <property type="match status" value="1"/>
</dbReference>
<dbReference type="AlphaFoldDB" id="A0A928DQA5"/>
<evidence type="ECO:0000313" key="2">
    <source>
        <dbReference type="EMBL" id="MBE6421486.1"/>
    </source>
</evidence>
<dbReference type="SMART" id="SM00151">
    <property type="entry name" value="SWIB"/>
    <property type="match status" value="1"/>
</dbReference>
<feature type="domain" description="DM2" evidence="1">
    <location>
        <begin position="7"/>
        <end position="85"/>
    </location>
</feature>
<dbReference type="InterPro" id="IPR003121">
    <property type="entry name" value="SWIB_MDM2_domain"/>
</dbReference>